<feature type="transmembrane region" description="Helical" evidence="2">
    <location>
        <begin position="31"/>
        <end position="56"/>
    </location>
</feature>
<dbReference type="GO" id="GO:0016787">
    <property type="term" value="F:hydrolase activity"/>
    <property type="evidence" value="ECO:0007669"/>
    <property type="project" value="UniProtKB-KW"/>
</dbReference>
<dbReference type="Pfam" id="PF20434">
    <property type="entry name" value="BD-FAE"/>
    <property type="match status" value="1"/>
</dbReference>
<evidence type="ECO:0000256" key="2">
    <source>
        <dbReference type="SAM" id="Phobius"/>
    </source>
</evidence>
<dbReference type="Proteomes" id="UP000732399">
    <property type="component" value="Unassembled WGS sequence"/>
</dbReference>
<gene>
    <name evidence="4" type="ORF">HBH26_01370</name>
</gene>
<dbReference type="InterPro" id="IPR050300">
    <property type="entry name" value="GDXG_lipolytic_enzyme"/>
</dbReference>
<keyword evidence="2" id="KW-1133">Transmembrane helix</keyword>
<protein>
    <submittedName>
        <fullName evidence="4">Alpha/beta hydrolase</fullName>
    </submittedName>
</protein>
<accession>A0ABX1CLL7</accession>
<keyword evidence="5" id="KW-1185">Reference proteome</keyword>
<dbReference type="SUPFAM" id="SSF53474">
    <property type="entry name" value="alpha/beta-Hydrolases"/>
    <property type="match status" value="1"/>
</dbReference>
<feature type="domain" description="BD-FAE-like" evidence="3">
    <location>
        <begin position="133"/>
        <end position="338"/>
    </location>
</feature>
<dbReference type="InterPro" id="IPR049492">
    <property type="entry name" value="BD-FAE-like_dom"/>
</dbReference>
<evidence type="ECO:0000256" key="1">
    <source>
        <dbReference type="ARBA" id="ARBA00022801"/>
    </source>
</evidence>
<evidence type="ECO:0000313" key="5">
    <source>
        <dbReference type="Proteomes" id="UP000732399"/>
    </source>
</evidence>
<dbReference type="Gene3D" id="3.40.50.1820">
    <property type="entry name" value="alpha/beta hydrolase"/>
    <property type="match status" value="1"/>
</dbReference>
<dbReference type="InterPro" id="IPR029058">
    <property type="entry name" value="AB_hydrolase_fold"/>
</dbReference>
<keyword evidence="2" id="KW-0812">Transmembrane</keyword>
<organism evidence="4 5">
    <name type="scientific">Sphingomonas corticis</name>
    <dbReference type="NCBI Taxonomy" id="2722791"/>
    <lineage>
        <taxon>Bacteria</taxon>
        <taxon>Pseudomonadati</taxon>
        <taxon>Pseudomonadota</taxon>
        <taxon>Alphaproteobacteria</taxon>
        <taxon>Sphingomonadales</taxon>
        <taxon>Sphingomonadaceae</taxon>
        <taxon>Sphingomonas</taxon>
    </lineage>
</organism>
<comment type="caution">
    <text evidence="4">The sequence shown here is derived from an EMBL/GenBank/DDBJ whole genome shotgun (WGS) entry which is preliminary data.</text>
</comment>
<proteinExistence type="predicted"/>
<dbReference type="EMBL" id="JAAVJH010000001">
    <property type="protein sequence ID" value="NJR77260.1"/>
    <property type="molecule type" value="Genomic_DNA"/>
</dbReference>
<feature type="transmembrane region" description="Helical" evidence="2">
    <location>
        <begin position="63"/>
        <end position="81"/>
    </location>
</feature>
<keyword evidence="1 4" id="KW-0378">Hydrolase</keyword>
<evidence type="ECO:0000313" key="4">
    <source>
        <dbReference type="EMBL" id="NJR77260.1"/>
    </source>
</evidence>
<reference evidence="4 5" key="1">
    <citation type="submission" date="2020-03" db="EMBL/GenBank/DDBJ databases">
        <authorList>
            <person name="Wang L."/>
            <person name="He N."/>
            <person name="Li Y."/>
            <person name="Fang Y."/>
            <person name="Zhang F."/>
        </authorList>
    </citation>
    <scope>NUCLEOTIDE SEQUENCE [LARGE SCALE GENOMIC DNA]</scope>
    <source>
        <strain evidence="4 5">36D10-4-7</strain>
    </source>
</reference>
<dbReference type="PANTHER" id="PTHR48081">
    <property type="entry name" value="AB HYDROLASE SUPERFAMILY PROTEIN C4A8.06C"/>
    <property type="match status" value="1"/>
</dbReference>
<evidence type="ECO:0000259" key="3">
    <source>
        <dbReference type="Pfam" id="PF20434"/>
    </source>
</evidence>
<sequence length="378" mass="40564">MDYVAALLLWHAAAGAIPAQPRSIPAALLGVWWVASWVAQSFAAPLLLAALAVAAFAWHDGDVAGVLMAAPAAVLFAFVHLRNRRAARLLLRAMGLADRVPWSAGMWPIVRDDPRVRRIADLSYGDHGVRNRLDLILPVVPPAGPMPVLVHIHGGAWITGHKRQQARPLIHHLAAHGWMVADVNYRLGPRDRMPAMVTDVLRAVAWVREHAAEHGGDPARVAVTGESAGGHLAAMVALAHDDPALKPGFEQADCSVVAAVPLYGRYDMLDRARRAGRNHAALLRFAAARFMPGSPDATWHAMSPMERVRADAPPMLLIHGTGDILLPHEESAAFAAALPDATCVALPGIEHAYDIAASAATWGHVRAVRAFLDRHVNG</sequence>
<dbReference type="RefSeq" id="WP_168132753.1">
    <property type="nucleotide sequence ID" value="NZ_JAAVJH010000001.1"/>
</dbReference>
<keyword evidence="2" id="KW-0472">Membrane</keyword>
<dbReference type="PANTHER" id="PTHR48081:SF33">
    <property type="entry name" value="KYNURENINE FORMAMIDASE"/>
    <property type="match status" value="1"/>
</dbReference>
<name>A0ABX1CLL7_9SPHN</name>